<dbReference type="InterPro" id="IPR039773">
    <property type="entry name" value="BAG_chaperone_regulator"/>
</dbReference>
<evidence type="ECO:0000259" key="3">
    <source>
        <dbReference type="PROSITE" id="PS51035"/>
    </source>
</evidence>
<protein>
    <recommendedName>
        <fullName evidence="3">BAG domain-containing protein</fullName>
    </recommendedName>
</protein>
<dbReference type="InterPro" id="IPR003103">
    <property type="entry name" value="BAG_domain"/>
</dbReference>
<dbReference type="SUPFAM" id="SSF63491">
    <property type="entry name" value="BAG domain"/>
    <property type="match status" value="1"/>
</dbReference>
<reference evidence="4 5" key="1">
    <citation type="journal article" date="2008" name="Nature">
        <title>The genome of the model beetle and pest Tribolium castaneum.</title>
        <authorList>
            <consortium name="Tribolium Genome Sequencing Consortium"/>
            <person name="Richards S."/>
            <person name="Gibbs R.A."/>
            <person name="Weinstock G.M."/>
            <person name="Brown S.J."/>
            <person name="Denell R."/>
            <person name="Beeman R.W."/>
            <person name="Gibbs R."/>
            <person name="Beeman R.W."/>
            <person name="Brown S.J."/>
            <person name="Bucher G."/>
            <person name="Friedrich M."/>
            <person name="Grimmelikhuijzen C.J."/>
            <person name="Klingler M."/>
            <person name="Lorenzen M."/>
            <person name="Richards S."/>
            <person name="Roth S."/>
            <person name="Schroder R."/>
            <person name="Tautz D."/>
            <person name="Zdobnov E.M."/>
            <person name="Muzny D."/>
            <person name="Gibbs R.A."/>
            <person name="Weinstock G.M."/>
            <person name="Attaway T."/>
            <person name="Bell S."/>
            <person name="Buhay C.J."/>
            <person name="Chandrabose M.N."/>
            <person name="Chavez D."/>
            <person name="Clerk-Blankenburg K.P."/>
            <person name="Cree A."/>
            <person name="Dao M."/>
            <person name="Davis C."/>
            <person name="Chacko J."/>
            <person name="Dinh H."/>
            <person name="Dugan-Rocha S."/>
            <person name="Fowler G."/>
            <person name="Garner T.T."/>
            <person name="Garnes J."/>
            <person name="Gnirke A."/>
            <person name="Hawes A."/>
            <person name="Hernandez J."/>
            <person name="Hines S."/>
            <person name="Holder M."/>
            <person name="Hume J."/>
            <person name="Jhangiani S.N."/>
            <person name="Joshi V."/>
            <person name="Khan Z.M."/>
            <person name="Jackson L."/>
            <person name="Kovar C."/>
            <person name="Kowis A."/>
            <person name="Lee S."/>
            <person name="Lewis L.R."/>
            <person name="Margolis J."/>
            <person name="Morgan M."/>
            <person name="Nazareth L.V."/>
            <person name="Nguyen N."/>
            <person name="Okwuonu G."/>
            <person name="Parker D."/>
            <person name="Richards S."/>
            <person name="Ruiz S.J."/>
            <person name="Santibanez J."/>
            <person name="Savard J."/>
            <person name="Scherer S.E."/>
            <person name="Schneider B."/>
            <person name="Sodergren E."/>
            <person name="Tautz D."/>
            <person name="Vattahil S."/>
            <person name="Villasana D."/>
            <person name="White C.S."/>
            <person name="Wright R."/>
            <person name="Park Y."/>
            <person name="Beeman R.W."/>
            <person name="Lord J."/>
            <person name="Oppert B."/>
            <person name="Lorenzen M."/>
            <person name="Brown S."/>
            <person name="Wang L."/>
            <person name="Savard J."/>
            <person name="Tautz D."/>
            <person name="Richards S."/>
            <person name="Weinstock G."/>
            <person name="Gibbs R.A."/>
            <person name="Liu Y."/>
            <person name="Worley K."/>
            <person name="Weinstock G."/>
            <person name="Elsik C.G."/>
            <person name="Reese J.T."/>
            <person name="Elhaik E."/>
            <person name="Landan G."/>
            <person name="Graur D."/>
            <person name="Arensburger P."/>
            <person name="Atkinson P."/>
            <person name="Beeman R.W."/>
            <person name="Beidler J."/>
            <person name="Brown S.J."/>
            <person name="Demuth J.P."/>
            <person name="Drury D.W."/>
            <person name="Du Y.Z."/>
            <person name="Fujiwara H."/>
            <person name="Lorenzen M."/>
            <person name="Maselli V."/>
            <person name="Osanai M."/>
            <person name="Park Y."/>
            <person name="Robertson H.M."/>
            <person name="Tu Z."/>
            <person name="Wang J.J."/>
            <person name="Wang S."/>
            <person name="Richards S."/>
            <person name="Song H."/>
            <person name="Zhang L."/>
            <person name="Sodergren E."/>
            <person name="Werner D."/>
            <person name="Stanke M."/>
            <person name="Morgenstern B."/>
            <person name="Solovyev V."/>
            <person name="Kosarev P."/>
            <person name="Brown G."/>
            <person name="Chen H.C."/>
            <person name="Ermolaeva O."/>
            <person name="Hlavina W."/>
            <person name="Kapustin Y."/>
            <person name="Kiryutin B."/>
            <person name="Kitts P."/>
            <person name="Maglott D."/>
            <person name="Pruitt K."/>
            <person name="Sapojnikov V."/>
            <person name="Souvorov A."/>
            <person name="Mackey A.J."/>
            <person name="Waterhouse R.M."/>
            <person name="Wyder S."/>
            <person name="Zdobnov E.M."/>
            <person name="Zdobnov E.M."/>
            <person name="Wyder S."/>
            <person name="Kriventseva E.V."/>
            <person name="Kadowaki T."/>
            <person name="Bork P."/>
            <person name="Aranda M."/>
            <person name="Bao R."/>
            <person name="Beermann A."/>
            <person name="Berns N."/>
            <person name="Bolognesi R."/>
            <person name="Bonneton F."/>
            <person name="Bopp D."/>
            <person name="Brown S.J."/>
            <person name="Bucher G."/>
            <person name="Butts T."/>
            <person name="Chaumot A."/>
            <person name="Denell R.E."/>
            <person name="Ferrier D.E."/>
            <person name="Friedrich M."/>
            <person name="Gordon C.M."/>
            <person name="Jindra M."/>
            <person name="Klingler M."/>
            <person name="Lan Q."/>
            <person name="Lattorff H.M."/>
            <person name="Laudet V."/>
            <person name="von Levetsow C."/>
            <person name="Liu Z."/>
            <person name="Lutz R."/>
            <person name="Lynch J.A."/>
            <person name="da Fonseca R.N."/>
            <person name="Posnien N."/>
            <person name="Reuter R."/>
            <person name="Roth S."/>
            <person name="Savard J."/>
            <person name="Schinko J.B."/>
            <person name="Schmitt C."/>
            <person name="Schoppmeier M."/>
            <person name="Schroder R."/>
            <person name="Shippy T.D."/>
            <person name="Simonnet F."/>
            <person name="Marques-Souza H."/>
            <person name="Tautz D."/>
            <person name="Tomoyasu Y."/>
            <person name="Trauner J."/>
            <person name="Van der Zee M."/>
            <person name="Vervoort M."/>
            <person name="Wittkopp N."/>
            <person name="Wimmer E.A."/>
            <person name="Yang X."/>
            <person name="Jones A.K."/>
            <person name="Sattelle D.B."/>
            <person name="Ebert P.R."/>
            <person name="Nelson D."/>
            <person name="Scott J.G."/>
            <person name="Beeman R.W."/>
            <person name="Muthukrishnan S."/>
            <person name="Kramer K.J."/>
            <person name="Arakane Y."/>
            <person name="Beeman R.W."/>
            <person name="Zhu Q."/>
            <person name="Hogenkamp D."/>
            <person name="Dixit R."/>
            <person name="Oppert B."/>
            <person name="Jiang H."/>
            <person name="Zou Z."/>
            <person name="Marshall J."/>
            <person name="Elpidina E."/>
            <person name="Vinokurov K."/>
            <person name="Oppert C."/>
            <person name="Zou Z."/>
            <person name="Evans J."/>
            <person name="Lu Z."/>
            <person name="Zhao P."/>
            <person name="Sumathipala N."/>
            <person name="Altincicek B."/>
            <person name="Vilcinskas A."/>
            <person name="Williams M."/>
            <person name="Hultmark D."/>
            <person name="Hetru C."/>
            <person name="Jiang H."/>
            <person name="Grimmelikhuijzen C.J."/>
            <person name="Hauser F."/>
            <person name="Cazzamali G."/>
            <person name="Williamson M."/>
            <person name="Park Y."/>
            <person name="Li B."/>
            <person name="Tanaka Y."/>
            <person name="Predel R."/>
            <person name="Neupert S."/>
            <person name="Schachtner J."/>
            <person name="Verleyen P."/>
            <person name="Raible F."/>
            <person name="Bork P."/>
            <person name="Friedrich M."/>
            <person name="Walden K.K."/>
            <person name="Robertson H.M."/>
            <person name="Angeli S."/>
            <person name="Foret S."/>
            <person name="Bucher G."/>
            <person name="Schuetz S."/>
            <person name="Maleszka R."/>
            <person name="Wimmer E.A."/>
            <person name="Beeman R.W."/>
            <person name="Lorenzen M."/>
            <person name="Tomoyasu Y."/>
            <person name="Miller S.C."/>
            <person name="Grossmann D."/>
            <person name="Bucher G."/>
        </authorList>
    </citation>
    <scope>NUCLEOTIDE SEQUENCE [LARGE SCALE GENOMIC DNA]</scope>
    <source>
        <strain evidence="4 5">Georgia GA2</strain>
    </source>
</reference>
<proteinExistence type="predicted"/>
<dbReference type="PROSITE" id="PS51035">
    <property type="entry name" value="BAG"/>
    <property type="match status" value="1"/>
</dbReference>
<feature type="compositionally biased region" description="Polar residues" evidence="2">
    <location>
        <begin position="267"/>
        <end position="283"/>
    </location>
</feature>
<reference evidence="4 5" key="2">
    <citation type="journal article" date="2010" name="Nucleic Acids Res.">
        <title>BeetleBase in 2010: revisions to provide comprehensive genomic information for Tribolium castaneum.</title>
        <authorList>
            <person name="Kim H.S."/>
            <person name="Murphy T."/>
            <person name="Xia J."/>
            <person name="Caragea D."/>
            <person name="Park Y."/>
            <person name="Beeman R.W."/>
            <person name="Lorenzen M.D."/>
            <person name="Butcher S."/>
            <person name="Manak J.R."/>
            <person name="Brown S.J."/>
        </authorList>
    </citation>
    <scope>GENOME REANNOTATION</scope>
    <source>
        <strain evidence="4 5">Georgia GA2</strain>
    </source>
</reference>
<dbReference type="Gene3D" id="1.20.58.120">
    <property type="entry name" value="BAG domain"/>
    <property type="match status" value="1"/>
</dbReference>
<feature type="region of interest" description="Disordered" evidence="2">
    <location>
        <begin position="57"/>
        <end position="316"/>
    </location>
</feature>
<dbReference type="HOGENOM" id="CLU_445699_0_0_1"/>
<dbReference type="PhylomeDB" id="D6WXJ0"/>
<sequence length="514" mass="58910">MTSCETVRTIPLVIERETPMEAEDVESGYPFERDDREDPFRSELDDIANRHPEFAEHLGGFPFRSDSLGRRFRQNRPSEEEFRRFGRPFGSRFERFGFPFNRDPFQDDFEEPKQPEPKQETQPPQNQPENPPPERSRKQQNIQQSNTVDLGQKQEPVNERNQRSMSAPPPDNRQRYTSSIHIPINREGMAEMGTAQSQTQPQQDKPPVNKPTERVIPIHVEGRDEPVIPKHTGPSYTQQQPQPERIFGHRPSQFTQYVGRESPKPEWQQQGPEVRQQKFQQTAAPPPPEVPVQKPQEQPPPPKPSNNPIDIIQSIQKDVSELMSQVEKFNGVPKDKQYLYLDEMLTRNLIKLDNIDTQGQENIRQARKEAIKCIESCIGILEAKAAANVQQTGEQVGETPESKDESQVVEEKMDVEVKDEPKVEEAKSEPEVKEEKMDVAPPAAPTTEVVAEPVTVEQPKEEKPKESETETKPPTDEEMKDESKAEEKKEEASEAKEEDSKEKKKGGKKKVVKK</sequence>
<dbReference type="AlphaFoldDB" id="D6WXJ0"/>
<gene>
    <name evidence="4" type="primary">AUGUSTUS-3.0.2_06553</name>
    <name evidence="4" type="ORF">TcasGA2_TC006553</name>
</gene>
<dbReference type="Pfam" id="PF02179">
    <property type="entry name" value="BAG"/>
    <property type="match status" value="1"/>
</dbReference>
<dbReference type="InterPro" id="IPR036533">
    <property type="entry name" value="BAG_dom_sf"/>
</dbReference>
<dbReference type="SMART" id="SM00264">
    <property type="entry name" value="BAG"/>
    <property type="match status" value="1"/>
</dbReference>
<evidence type="ECO:0000256" key="2">
    <source>
        <dbReference type="SAM" id="MobiDB-lite"/>
    </source>
</evidence>
<evidence type="ECO:0000313" key="5">
    <source>
        <dbReference type="Proteomes" id="UP000007266"/>
    </source>
</evidence>
<feature type="compositionally biased region" description="Low complexity" evidence="2">
    <location>
        <begin position="87"/>
        <end position="100"/>
    </location>
</feature>
<feature type="domain" description="BAG" evidence="3">
    <location>
        <begin position="308"/>
        <end position="385"/>
    </location>
</feature>
<dbReference type="PANTHER" id="PTHR12329">
    <property type="entry name" value="BCL2-ASSOCIATED ATHANOGENE"/>
    <property type="match status" value="1"/>
</dbReference>
<evidence type="ECO:0000313" key="4">
    <source>
        <dbReference type="EMBL" id="EFA08852.1"/>
    </source>
</evidence>
<evidence type="ECO:0000256" key="1">
    <source>
        <dbReference type="ARBA" id="ARBA00023186"/>
    </source>
</evidence>
<feature type="compositionally biased region" description="Basic and acidic residues" evidence="2">
    <location>
        <begin position="400"/>
        <end position="438"/>
    </location>
</feature>
<dbReference type="GO" id="GO:0050821">
    <property type="term" value="P:protein stabilization"/>
    <property type="evidence" value="ECO:0000318"/>
    <property type="project" value="GO_Central"/>
</dbReference>
<dbReference type="GO" id="GO:0005737">
    <property type="term" value="C:cytoplasm"/>
    <property type="evidence" value="ECO:0000318"/>
    <property type="project" value="GO_Central"/>
</dbReference>
<dbReference type="EMBL" id="KQ971361">
    <property type="protein sequence ID" value="EFA08852.1"/>
    <property type="molecule type" value="Genomic_DNA"/>
</dbReference>
<dbReference type="eggNOG" id="KOG4361">
    <property type="taxonomic scope" value="Eukaryota"/>
</dbReference>
<dbReference type="GO" id="GO:0005634">
    <property type="term" value="C:nucleus"/>
    <property type="evidence" value="ECO:0000318"/>
    <property type="project" value="GO_Central"/>
</dbReference>
<dbReference type="OrthoDB" id="333905at2759"/>
<dbReference type="OMA" id="QYCERQP"/>
<dbReference type="PANTHER" id="PTHR12329:SF5">
    <property type="entry name" value="STARVIN, ISOFORM E"/>
    <property type="match status" value="1"/>
</dbReference>
<organism evidence="4 5">
    <name type="scientific">Tribolium castaneum</name>
    <name type="common">Red flour beetle</name>
    <dbReference type="NCBI Taxonomy" id="7070"/>
    <lineage>
        <taxon>Eukaryota</taxon>
        <taxon>Metazoa</taxon>
        <taxon>Ecdysozoa</taxon>
        <taxon>Arthropoda</taxon>
        <taxon>Hexapoda</taxon>
        <taxon>Insecta</taxon>
        <taxon>Pterygota</taxon>
        <taxon>Neoptera</taxon>
        <taxon>Endopterygota</taxon>
        <taxon>Coleoptera</taxon>
        <taxon>Polyphaga</taxon>
        <taxon>Cucujiformia</taxon>
        <taxon>Tenebrionidae</taxon>
        <taxon>Tenebrionidae incertae sedis</taxon>
        <taxon>Tribolium</taxon>
    </lineage>
</organism>
<dbReference type="Proteomes" id="UP000007266">
    <property type="component" value="Linkage group 8"/>
</dbReference>
<dbReference type="GO" id="GO:0000774">
    <property type="term" value="F:adenyl-nucleotide exchange factor activity"/>
    <property type="evidence" value="ECO:0000318"/>
    <property type="project" value="GO_Central"/>
</dbReference>
<dbReference type="STRING" id="7070.D6WXJ0"/>
<feature type="compositionally biased region" description="Low complexity" evidence="2">
    <location>
        <begin position="439"/>
        <end position="457"/>
    </location>
</feature>
<dbReference type="InParanoid" id="D6WXJ0"/>
<feature type="compositionally biased region" description="Polar residues" evidence="2">
    <location>
        <begin position="139"/>
        <end position="149"/>
    </location>
</feature>
<dbReference type="GO" id="GO:0051087">
    <property type="term" value="F:protein-folding chaperone binding"/>
    <property type="evidence" value="ECO:0000318"/>
    <property type="project" value="GO_Central"/>
</dbReference>
<accession>D6WXJ0</accession>
<feature type="compositionally biased region" description="Basic residues" evidence="2">
    <location>
        <begin position="503"/>
        <end position="514"/>
    </location>
</feature>
<name>D6WXJ0_TRICA</name>
<feature type="region of interest" description="Disordered" evidence="2">
    <location>
        <begin position="390"/>
        <end position="514"/>
    </location>
</feature>
<dbReference type="GO" id="GO:0005829">
    <property type="term" value="C:cytosol"/>
    <property type="evidence" value="ECO:0000318"/>
    <property type="project" value="GO_Central"/>
</dbReference>
<keyword evidence="5" id="KW-1185">Reference proteome</keyword>
<feature type="compositionally biased region" description="Basic and acidic residues" evidence="2">
    <location>
        <begin position="458"/>
        <end position="502"/>
    </location>
</feature>
<feature type="compositionally biased region" description="Polar residues" evidence="2">
    <location>
        <begin position="194"/>
        <end position="203"/>
    </location>
</feature>
<dbReference type="GO" id="GO:0016020">
    <property type="term" value="C:membrane"/>
    <property type="evidence" value="ECO:0000318"/>
    <property type="project" value="GO_Central"/>
</dbReference>
<feature type="region of interest" description="Disordered" evidence="2">
    <location>
        <begin position="17"/>
        <end position="38"/>
    </location>
</feature>
<keyword evidence="1" id="KW-0143">Chaperone</keyword>